<dbReference type="InterPro" id="IPR013320">
    <property type="entry name" value="ConA-like_dom_sf"/>
</dbReference>
<proteinExistence type="predicted"/>
<name>A0A386HR52_9BACT</name>
<accession>A0A386HR52</accession>
<evidence type="ECO:0000313" key="2">
    <source>
        <dbReference type="Proteomes" id="UP000266118"/>
    </source>
</evidence>
<evidence type="ECO:0008006" key="3">
    <source>
        <dbReference type="Google" id="ProtNLM"/>
    </source>
</evidence>
<evidence type="ECO:0000313" key="1">
    <source>
        <dbReference type="EMBL" id="AYD48253.1"/>
    </source>
</evidence>
<reference evidence="1 2" key="1">
    <citation type="submission" date="2018-09" db="EMBL/GenBank/DDBJ databases">
        <title>Arachidicoccus sp. nov., a bacterium isolated from soil.</title>
        <authorList>
            <person name="Weon H.-Y."/>
            <person name="Kwon S.-W."/>
            <person name="Lee S.A."/>
        </authorList>
    </citation>
    <scope>NUCLEOTIDE SEQUENCE [LARGE SCALE GENOMIC DNA]</scope>
    <source>
        <strain evidence="1 2">KIS59-12</strain>
    </source>
</reference>
<organism evidence="1 2">
    <name type="scientific">Arachidicoccus soli</name>
    <dbReference type="NCBI Taxonomy" id="2341117"/>
    <lineage>
        <taxon>Bacteria</taxon>
        <taxon>Pseudomonadati</taxon>
        <taxon>Bacteroidota</taxon>
        <taxon>Chitinophagia</taxon>
        <taxon>Chitinophagales</taxon>
        <taxon>Chitinophagaceae</taxon>
        <taxon>Arachidicoccus</taxon>
    </lineage>
</organism>
<dbReference type="EMBL" id="CP032489">
    <property type="protein sequence ID" value="AYD48253.1"/>
    <property type="molecule type" value="Genomic_DNA"/>
</dbReference>
<dbReference type="KEGG" id="ark:D6B99_11965"/>
<sequence>MYVDDFLMKSVPLDSLVNTNGINSFKQPQYILLNLALGGDNGGTLINSLFPSKYEIEYVRMYQK</sequence>
<keyword evidence="2" id="KW-1185">Reference proteome</keyword>
<dbReference type="Proteomes" id="UP000266118">
    <property type="component" value="Chromosome"/>
</dbReference>
<dbReference type="Gene3D" id="2.60.120.200">
    <property type="match status" value="1"/>
</dbReference>
<dbReference type="GO" id="GO:0004553">
    <property type="term" value="F:hydrolase activity, hydrolyzing O-glycosyl compounds"/>
    <property type="evidence" value="ECO:0007669"/>
    <property type="project" value="UniProtKB-ARBA"/>
</dbReference>
<protein>
    <recommendedName>
        <fullName evidence="3">GH16 domain-containing protein</fullName>
    </recommendedName>
</protein>
<dbReference type="GO" id="GO:0005975">
    <property type="term" value="P:carbohydrate metabolic process"/>
    <property type="evidence" value="ECO:0007669"/>
    <property type="project" value="UniProtKB-ARBA"/>
</dbReference>
<dbReference type="AlphaFoldDB" id="A0A386HR52"/>
<dbReference type="SUPFAM" id="SSF49899">
    <property type="entry name" value="Concanavalin A-like lectins/glucanases"/>
    <property type="match status" value="1"/>
</dbReference>
<gene>
    <name evidence="1" type="ORF">D6B99_11965</name>
</gene>